<gene>
    <name evidence="2" type="ORF">ILEXP_LOCUS33939</name>
</gene>
<organism evidence="2 3">
    <name type="scientific">Ilex paraguariensis</name>
    <name type="common">yerba mate</name>
    <dbReference type="NCBI Taxonomy" id="185542"/>
    <lineage>
        <taxon>Eukaryota</taxon>
        <taxon>Viridiplantae</taxon>
        <taxon>Streptophyta</taxon>
        <taxon>Embryophyta</taxon>
        <taxon>Tracheophyta</taxon>
        <taxon>Spermatophyta</taxon>
        <taxon>Magnoliopsida</taxon>
        <taxon>eudicotyledons</taxon>
        <taxon>Gunneridae</taxon>
        <taxon>Pentapetalae</taxon>
        <taxon>asterids</taxon>
        <taxon>campanulids</taxon>
        <taxon>Aquifoliales</taxon>
        <taxon>Aquifoliaceae</taxon>
        <taxon>Ilex</taxon>
    </lineage>
</organism>
<dbReference type="EMBL" id="CAUOFW020004280">
    <property type="protein sequence ID" value="CAK9164790.1"/>
    <property type="molecule type" value="Genomic_DNA"/>
</dbReference>
<dbReference type="Proteomes" id="UP001642360">
    <property type="component" value="Unassembled WGS sequence"/>
</dbReference>
<feature type="signal peptide" evidence="1">
    <location>
        <begin position="1"/>
        <end position="27"/>
    </location>
</feature>
<name>A0ABC8TA02_9AQUA</name>
<reference evidence="2 3" key="1">
    <citation type="submission" date="2024-02" db="EMBL/GenBank/DDBJ databases">
        <authorList>
            <person name="Vignale AGUSTIN F."/>
            <person name="Sosa J E."/>
            <person name="Modenutti C."/>
        </authorList>
    </citation>
    <scope>NUCLEOTIDE SEQUENCE [LARGE SCALE GENOMIC DNA]</scope>
</reference>
<evidence type="ECO:0008006" key="4">
    <source>
        <dbReference type="Google" id="ProtNLM"/>
    </source>
</evidence>
<comment type="caution">
    <text evidence="2">The sequence shown here is derived from an EMBL/GenBank/DDBJ whole genome shotgun (WGS) entry which is preliminary data.</text>
</comment>
<evidence type="ECO:0000313" key="2">
    <source>
        <dbReference type="EMBL" id="CAK9164790.1"/>
    </source>
</evidence>
<dbReference type="AlphaFoldDB" id="A0ABC8TA02"/>
<proteinExistence type="predicted"/>
<keyword evidence="1" id="KW-0732">Signal</keyword>
<sequence>MILMSLVHWARWLTVITYINMVPPINTLESLIVPIPKPGICMLPQLYKKRINSWRFPNAINNQKTAGKLNHRRFRQESSIPPSGNFSAFGQTAEIVK</sequence>
<evidence type="ECO:0000256" key="1">
    <source>
        <dbReference type="SAM" id="SignalP"/>
    </source>
</evidence>
<evidence type="ECO:0000313" key="3">
    <source>
        <dbReference type="Proteomes" id="UP001642360"/>
    </source>
</evidence>
<keyword evidence="3" id="KW-1185">Reference proteome</keyword>
<protein>
    <recommendedName>
        <fullName evidence="4">Secreted protein</fullName>
    </recommendedName>
</protein>
<feature type="chain" id="PRO_5044892986" description="Secreted protein" evidence="1">
    <location>
        <begin position="28"/>
        <end position="97"/>
    </location>
</feature>
<accession>A0ABC8TA02</accession>